<feature type="transmembrane region" description="Helical" evidence="1">
    <location>
        <begin position="72"/>
        <end position="95"/>
    </location>
</feature>
<keyword evidence="1" id="KW-1133">Transmembrane helix</keyword>
<keyword evidence="1" id="KW-0472">Membrane</keyword>
<keyword evidence="1" id="KW-0812">Transmembrane</keyword>
<feature type="transmembrane region" description="Helical" evidence="1">
    <location>
        <begin position="12"/>
        <end position="34"/>
    </location>
</feature>
<evidence type="ECO:0000313" key="2">
    <source>
        <dbReference type="EMBL" id="SUU93283.1"/>
    </source>
</evidence>
<accession>A0A380WWX2</accession>
<dbReference type="AlphaFoldDB" id="A0A380WWX2"/>
<dbReference type="RefSeq" id="WP_115595801.1">
    <property type="nucleotide sequence ID" value="NZ_CALTZC010000006.1"/>
</dbReference>
<proteinExistence type="predicted"/>
<protein>
    <submittedName>
        <fullName evidence="2">Uncharacterized protein</fullName>
    </submittedName>
</protein>
<organism evidence="2 3">
    <name type="scientific">Anaerococcus octavius</name>
    <dbReference type="NCBI Taxonomy" id="54007"/>
    <lineage>
        <taxon>Bacteria</taxon>
        <taxon>Bacillati</taxon>
        <taxon>Bacillota</taxon>
        <taxon>Tissierellia</taxon>
        <taxon>Tissierellales</taxon>
        <taxon>Peptoniphilaceae</taxon>
        <taxon>Anaerococcus</taxon>
    </lineage>
</organism>
<reference evidence="2 3" key="1">
    <citation type="submission" date="2018-06" db="EMBL/GenBank/DDBJ databases">
        <authorList>
            <consortium name="Pathogen Informatics"/>
            <person name="Doyle S."/>
        </authorList>
    </citation>
    <scope>NUCLEOTIDE SEQUENCE [LARGE SCALE GENOMIC DNA]</scope>
    <source>
        <strain evidence="2 3">NCTC9810</strain>
    </source>
</reference>
<dbReference type="EMBL" id="UFTA01000002">
    <property type="protein sequence ID" value="SUU93283.1"/>
    <property type="molecule type" value="Genomic_DNA"/>
</dbReference>
<sequence>MKKVNANRNYMTFLNGLTYVYIPIFIFLIAGTLIRNYNMVFIFSFFIIITISYFSAYYIVNKNYSKIHTNKFIESVIPLIFIISAILSILVSLFIEI</sequence>
<evidence type="ECO:0000256" key="1">
    <source>
        <dbReference type="SAM" id="Phobius"/>
    </source>
</evidence>
<dbReference type="Proteomes" id="UP000255124">
    <property type="component" value="Unassembled WGS sequence"/>
</dbReference>
<evidence type="ECO:0000313" key="3">
    <source>
        <dbReference type="Proteomes" id="UP000255124"/>
    </source>
</evidence>
<feature type="transmembrane region" description="Helical" evidence="1">
    <location>
        <begin position="40"/>
        <end position="60"/>
    </location>
</feature>
<gene>
    <name evidence="2" type="ORF">NCTC9810_01634</name>
</gene>
<name>A0A380WWX2_9FIRM</name>